<protein>
    <submittedName>
        <fullName evidence="1">Cupin domain-containing protein</fullName>
    </submittedName>
</protein>
<reference evidence="1" key="1">
    <citation type="journal article" date="2023" name="J. Hazard. Mater.">
        <title>Anaerobic biodegradation of pyrene and benzo[a]pyrene by a new sulfate-reducing Desulforamulus aquiferis strain DSA.</title>
        <authorList>
            <person name="Zhang Z."/>
            <person name="Sun J."/>
            <person name="Gong X."/>
            <person name="Wang C."/>
            <person name="Wang H."/>
        </authorList>
    </citation>
    <scope>NUCLEOTIDE SEQUENCE</scope>
    <source>
        <strain evidence="1">DSA</strain>
    </source>
</reference>
<dbReference type="SUPFAM" id="SSF51182">
    <property type="entry name" value="RmlC-like cupins"/>
    <property type="match status" value="1"/>
</dbReference>
<dbReference type="PANTHER" id="PTHR36169">
    <property type="entry name" value="ETHANOLAMINE UTILIZATION PROTEIN EUTQ"/>
    <property type="match status" value="1"/>
</dbReference>
<dbReference type="Pfam" id="PF06249">
    <property type="entry name" value="EutQ"/>
    <property type="match status" value="1"/>
</dbReference>
<reference evidence="1" key="2">
    <citation type="submission" date="2023-03" db="EMBL/GenBank/DDBJ databases">
        <authorList>
            <person name="Zhang Z."/>
        </authorList>
    </citation>
    <scope>NUCLEOTIDE SEQUENCE</scope>
    <source>
        <strain evidence="1">DSA</strain>
    </source>
</reference>
<dbReference type="Gene3D" id="2.60.120.10">
    <property type="entry name" value="Jelly Rolls"/>
    <property type="match status" value="1"/>
</dbReference>
<dbReference type="InterPro" id="IPR010424">
    <property type="entry name" value="EutQ"/>
</dbReference>
<gene>
    <name evidence="1" type="ORF">P6N53_10845</name>
</gene>
<accession>A0AAW7ZD85</accession>
<dbReference type="RefSeq" id="WP_304542980.1">
    <property type="nucleotide sequence ID" value="NZ_JARPTC010000015.1"/>
</dbReference>
<evidence type="ECO:0000313" key="1">
    <source>
        <dbReference type="EMBL" id="MDO7787714.1"/>
    </source>
</evidence>
<name>A0AAW7ZD85_9FIRM</name>
<dbReference type="CDD" id="cd02228">
    <property type="entry name" value="cupin_EutQ"/>
    <property type="match status" value="1"/>
</dbReference>
<dbReference type="Proteomes" id="UP001172911">
    <property type="component" value="Unassembled WGS sequence"/>
</dbReference>
<keyword evidence="2" id="KW-1185">Reference proteome</keyword>
<dbReference type="EMBL" id="JARPTC010000015">
    <property type="protein sequence ID" value="MDO7787714.1"/>
    <property type="molecule type" value="Genomic_DNA"/>
</dbReference>
<dbReference type="PANTHER" id="PTHR36169:SF1">
    <property type="entry name" value="ACETATE KINASE EUTQ"/>
    <property type="match status" value="1"/>
</dbReference>
<evidence type="ECO:0000313" key="2">
    <source>
        <dbReference type="Proteomes" id="UP001172911"/>
    </source>
</evidence>
<comment type="caution">
    <text evidence="1">The sequence shown here is derived from an EMBL/GenBank/DDBJ whole genome shotgun (WGS) entry which is preliminary data.</text>
</comment>
<organism evidence="1 2">
    <name type="scientific">Desulforamulus aquiferis</name>
    <dbReference type="NCBI Taxonomy" id="1397668"/>
    <lineage>
        <taxon>Bacteria</taxon>
        <taxon>Bacillati</taxon>
        <taxon>Bacillota</taxon>
        <taxon>Clostridia</taxon>
        <taxon>Eubacteriales</taxon>
        <taxon>Peptococcaceae</taxon>
        <taxon>Desulforamulus</taxon>
    </lineage>
</organism>
<dbReference type="InterPro" id="IPR011051">
    <property type="entry name" value="RmlC_Cupin_sf"/>
</dbReference>
<dbReference type="AlphaFoldDB" id="A0AAW7ZD85"/>
<sequence>MAELGKASLNIVPGTIITPAARDAAREYNITLVEAAGQIEKLPEETPIKNTDSKPAITSELIAAIVKQVLATLPRAKRAGELVKEVDSTGLRLVKGSSVVCEKLNTGRTDDGVAVKEIFNKKECPQMTTGFMTLEQTNYFCLMNNEEVYYLIDGTMEVEVKGNIYRGEAGDVFYLPKNTAVTLSTKEQAKIFFVTYPANQL</sequence>
<dbReference type="InterPro" id="IPR014710">
    <property type="entry name" value="RmlC-like_jellyroll"/>
</dbReference>
<proteinExistence type="predicted"/>